<dbReference type="Pfam" id="PF02037">
    <property type="entry name" value="SAP"/>
    <property type="match status" value="1"/>
</dbReference>
<protein>
    <recommendedName>
        <fullName evidence="1">SAP domain-containing protein</fullName>
    </recommendedName>
</protein>
<dbReference type="OrthoDB" id="5348404at2759"/>
<evidence type="ECO:0000259" key="1">
    <source>
        <dbReference type="Pfam" id="PF02037"/>
    </source>
</evidence>
<keyword evidence="3" id="KW-1185">Reference proteome</keyword>
<organism evidence="2 3">
    <name type="scientific">Brachionus plicatilis</name>
    <name type="common">Marine rotifer</name>
    <name type="synonym">Brachionus muelleri</name>
    <dbReference type="NCBI Taxonomy" id="10195"/>
    <lineage>
        <taxon>Eukaryota</taxon>
        <taxon>Metazoa</taxon>
        <taxon>Spiralia</taxon>
        <taxon>Gnathifera</taxon>
        <taxon>Rotifera</taxon>
        <taxon>Eurotatoria</taxon>
        <taxon>Monogononta</taxon>
        <taxon>Pseudotrocha</taxon>
        <taxon>Ploima</taxon>
        <taxon>Brachionidae</taxon>
        <taxon>Brachionus</taxon>
    </lineage>
</organism>
<dbReference type="SUPFAM" id="SSF68906">
    <property type="entry name" value="SAP domain"/>
    <property type="match status" value="1"/>
</dbReference>
<reference evidence="2 3" key="1">
    <citation type="journal article" date="2018" name="Sci. Rep.">
        <title>Genomic signatures of local adaptation to the degree of environmental predictability in rotifers.</title>
        <authorList>
            <person name="Franch-Gras L."/>
            <person name="Hahn C."/>
            <person name="Garcia-Roger E.M."/>
            <person name="Carmona M.J."/>
            <person name="Serra M."/>
            <person name="Gomez A."/>
        </authorList>
    </citation>
    <scope>NUCLEOTIDE SEQUENCE [LARGE SCALE GENOMIC DNA]</scope>
    <source>
        <strain evidence="2">HYR1</strain>
    </source>
</reference>
<evidence type="ECO:0000313" key="2">
    <source>
        <dbReference type="EMBL" id="RNA11155.1"/>
    </source>
</evidence>
<dbReference type="InterPro" id="IPR003034">
    <property type="entry name" value="SAP_dom"/>
</dbReference>
<name>A0A3M7QJL0_BRAPC</name>
<dbReference type="InterPro" id="IPR036361">
    <property type="entry name" value="SAP_dom_sf"/>
</dbReference>
<dbReference type="Gene3D" id="1.10.720.30">
    <property type="entry name" value="SAP domain"/>
    <property type="match status" value="1"/>
</dbReference>
<proteinExistence type="predicted"/>
<dbReference type="AlphaFoldDB" id="A0A3M7QJL0"/>
<sequence length="145" mass="16930">MVKFDQNWKIVDLQNECKRLKISYGGKKADLIKRFNKLNSEKFYRFHIIALAVSQKLVEMPIKYIKNPVVPKAKKVIISEIQGQNLTEIFQHIQHGAKISCQNLLSNVLEMLRPSMLPEQFIKKEKMLPTDKISFRSNVMIKSNK</sequence>
<dbReference type="Proteomes" id="UP000276133">
    <property type="component" value="Unassembled WGS sequence"/>
</dbReference>
<comment type="caution">
    <text evidence="2">The sequence shown here is derived from an EMBL/GenBank/DDBJ whole genome shotgun (WGS) entry which is preliminary data.</text>
</comment>
<evidence type="ECO:0000313" key="3">
    <source>
        <dbReference type="Proteomes" id="UP000276133"/>
    </source>
</evidence>
<dbReference type="EMBL" id="REGN01006036">
    <property type="protein sequence ID" value="RNA11155.1"/>
    <property type="molecule type" value="Genomic_DNA"/>
</dbReference>
<accession>A0A3M7QJL0</accession>
<feature type="domain" description="SAP" evidence="1">
    <location>
        <begin position="7"/>
        <end position="35"/>
    </location>
</feature>
<gene>
    <name evidence="2" type="ORF">BpHYR1_027738</name>
</gene>